<evidence type="ECO:0000313" key="2">
    <source>
        <dbReference type="Proteomes" id="UP000192257"/>
    </source>
</evidence>
<dbReference type="OrthoDB" id="202537at2759"/>
<protein>
    <submittedName>
        <fullName evidence="1">Beta-fructofuranosidase-like protein</fullName>
    </submittedName>
</protein>
<comment type="caution">
    <text evidence="1">The sequence shown here is derived from an EMBL/GenBank/DDBJ whole genome shotgun (WGS) entry which is preliminary data.</text>
</comment>
<reference evidence="1 2" key="1">
    <citation type="submission" date="2017-03" db="EMBL/GenBank/DDBJ databases">
        <title>An alternative strategy for trypanosome survival in the mammalian bloodstream revealed through genome and transcriptome analysis of the ubiquitous bovine parasite Trypanosoma (Megatrypanum) theileri.</title>
        <authorList>
            <person name="Kelly S."/>
            <person name="Ivens A."/>
            <person name="Mott A."/>
            <person name="O'Neill E."/>
            <person name="Emms D."/>
            <person name="Macleod O."/>
            <person name="Voorheis P."/>
            <person name="Matthews J."/>
            <person name="Matthews K."/>
            <person name="Carrington M."/>
        </authorList>
    </citation>
    <scope>NUCLEOTIDE SEQUENCE [LARGE SCALE GENOMIC DNA]</scope>
    <source>
        <strain evidence="1">Edinburgh</strain>
    </source>
</reference>
<dbReference type="VEuPathDB" id="TriTrypDB:TM35_000382010"/>
<dbReference type="EMBL" id="NBCO01000038">
    <property type="protein sequence ID" value="ORC85126.1"/>
    <property type="molecule type" value="Genomic_DNA"/>
</dbReference>
<gene>
    <name evidence="1" type="ORF">TM35_000382010</name>
</gene>
<keyword evidence="2" id="KW-1185">Reference proteome</keyword>
<feature type="non-terminal residue" evidence="1">
    <location>
        <position position="78"/>
    </location>
</feature>
<dbReference type="AlphaFoldDB" id="A0A1X0NKB3"/>
<proteinExistence type="predicted"/>
<organism evidence="1 2">
    <name type="scientific">Trypanosoma theileri</name>
    <dbReference type="NCBI Taxonomy" id="67003"/>
    <lineage>
        <taxon>Eukaryota</taxon>
        <taxon>Discoba</taxon>
        <taxon>Euglenozoa</taxon>
        <taxon>Kinetoplastea</taxon>
        <taxon>Metakinetoplastina</taxon>
        <taxon>Trypanosomatida</taxon>
        <taxon>Trypanosomatidae</taxon>
        <taxon>Trypanosoma</taxon>
    </lineage>
</organism>
<name>A0A1X0NKB3_9TRYP</name>
<dbReference type="GeneID" id="39989395"/>
<dbReference type="RefSeq" id="XP_028879192.1">
    <property type="nucleotide sequence ID" value="XM_029029615.1"/>
</dbReference>
<dbReference type="Proteomes" id="UP000192257">
    <property type="component" value="Unassembled WGS sequence"/>
</dbReference>
<accession>A0A1X0NKB3</accession>
<evidence type="ECO:0000313" key="1">
    <source>
        <dbReference type="EMBL" id="ORC85126.1"/>
    </source>
</evidence>
<sequence>MKDVTVDPPRWDCKLMSTYGDVVAANNSTTTGRVWEPILLLDRSKSSTTGFNETWVGRAPLVDNGVYVQLRVFVDDTI</sequence>